<sequence>MRLRYGMAAGILAVATFVPVASWGAGPERQSGSVDRSEWRASTTLPRPAPEWQGTLDRTIDTSSEAYYQLDDKAPADAPNILLIMTDDVGFGASTTFGGPVPTATFDQLAQDGLRYNSFNTTALCAPTRAALLTGREPHAVGFGAITEMSTGFPGYNGILPRSAATIGQVFRFNGYATSWFGKNHNTPEWEKGPTGPFDRWPTGLGFDYFYGFMGGATSQYNPELYENTQPVERPAEDPDYILDRDLADHAISWLRTLHSAEPDKPFLLYYAPGTSHSPHHAPADWIARFKGRFDQGWDRMREETLARQIEMGVVPANTKLSPRPDSIPAWSSLSADQKRLYAHMMEVYAAALAHADYQIGRVIQEIREEGELDNTLIVYIQGDNGGSGEGGPEGSINDIAAINGFRADLATMLKAMPELGGPDYYNNYPVGWAWAMNTPFQWTKQVASHLGGVRNGMVISWPEGIDQPGSVRSQFGHVSDIAPTLYEAAGIPAPTRVNGIEQQKMDGISLLYSLNDANAEDKRVQQVFEMQGNAGIYDHGWLANTTPTRAPWDFAGPGGLPTDGTWQLYNLEEDFSQAIDLADKYPAKLKALTQEFWEQARKHDILPIDNRSFARWNTANRPSLLKDRTRFTFYPSSRRISGGAFPDLSGRSWQLDAQINAGPHDNGTVVMNGMRSAGWNLMLEDGIPAFTYKASDAPEDILRLNAKAPLADGDHRLGIRFVTEAQAGPGRVVLSIDGQEVASGQLPHVIPVLLSDNATIGWAFDTIGGKTNPPSPFTGTVDSVELQLLP</sequence>
<keyword evidence="3 7" id="KW-0378">Hydrolase</keyword>
<evidence type="ECO:0000256" key="2">
    <source>
        <dbReference type="ARBA" id="ARBA00022723"/>
    </source>
</evidence>
<dbReference type="InterPro" id="IPR024607">
    <property type="entry name" value="Sulfatase_CS"/>
</dbReference>
<dbReference type="InterPro" id="IPR050738">
    <property type="entry name" value="Sulfatase"/>
</dbReference>
<dbReference type="Pfam" id="PF00884">
    <property type="entry name" value="Sulfatase"/>
    <property type="match status" value="1"/>
</dbReference>
<keyword evidence="8" id="KW-1185">Reference proteome</keyword>
<dbReference type="InterPro" id="IPR013320">
    <property type="entry name" value="ConA-like_dom_sf"/>
</dbReference>
<feature type="compositionally biased region" description="Polar residues" evidence="5">
    <location>
        <begin position="30"/>
        <end position="45"/>
    </location>
</feature>
<dbReference type="Gene3D" id="3.30.1120.10">
    <property type="match status" value="1"/>
</dbReference>
<dbReference type="SUPFAM" id="SSF53649">
    <property type="entry name" value="Alkaline phosphatase-like"/>
    <property type="match status" value="1"/>
</dbReference>
<dbReference type="SUPFAM" id="SSF49899">
    <property type="entry name" value="Concanavalin A-like lectins/glucanases"/>
    <property type="match status" value="1"/>
</dbReference>
<evidence type="ECO:0000259" key="6">
    <source>
        <dbReference type="Pfam" id="PF00884"/>
    </source>
</evidence>
<gene>
    <name evidence="7" type="ORF">GRI91_10650</name>
</gene>
<feature type="region of interest" description="Disordered" evidence="5">
    <location>
        <begin position="25"/>
        <end position="55"/>
    </location>
</feature>
<dbReference type="PROSITE" id="PS00523">
    <property type="entry name" value="SULFATASE_1"/>
    <property type="match status" value="1"/>
</dbReference>
<dbReference type="InterPro" id="IPR017850">
    <property type="entry name" value="Alkaline_phosphatase_core_sf"/>
</dbReference>
<protein>
    <submittedName>
        <fullName evidence="7">Sulfatase-like hydrolase/transferase</fullName>
    </submittedName>
</protein>
<dbReference type="CDD" id="cd16025">
    <property type="entry name" value="PAS_like"/>
    <property type="match status" value="1"/>
</dbReference>
<dbReference type="Proteomes" id="UP000438476">
    <property type="component" value="Unassembled WGS sequence"/>
</dbReference>
<dbReference type="GO" id="GO:0016787">
    <property type="term" value="F:hydrolase activity"/>
    <property type="evidence" value="ECO:0007669"/>
    <property type="project" value="UniProtKB-KW"/>
</dbReference>
<dbReference type="PANTHER" id="PTHR42693:SF43">
    <property type="entry name" value="BLL2667 PROTEIN"/>
    <property type="match status" value="1"/>
</dbReference>
<keyword evidence="2" id="KW-0479">Metal-binding</keyword>
<evidence type="ECO:0000256" key="4">
    <source>
        <dbReference type="ARBA" id="ARBA00022837"/>
    </source>
</evidence>
<name>A0A6I4T8X7_9SPHN</name>
<keyword evidence="4" id="KW-0106">Calcium</keyword>
<evidence type="ECO:0000256" key="5">
    <source>
        <dbReference type="SAM" id="MobiDB-lite"/>
    </source>
</evidence>
<comment type="caution">
    <text evidence="7">The sequence shown here is derived from an EMBL/GenBank/DDBJ whole genome shotgun (WGS) entry which is preliminary data.</text>
</comment>
<keyword evidence="7" id="KW-0808">Transferase</keyword>
<reference evidence="7 8" key="1">
    <citation type="submission" date="2019-12" db="EMBL/GenBank/DDBJ databases">
        <title>Genomic-based taxomic classification of the family Erythrobacteraceae.</title>
        <authorList>
            <person name="Xu L."/>
        </authorList>
    </citation>
    <scope>NUCLEOTIDE SEQUENCE [LARGE SCALE GENOMIC DNA]</scope>
    <source>
        <strain evidence="7 8">LMG 29518</strain>
    </source>
</reference>
<proteinExistence type="inferred from homology"/>
<dbReference type="GO" id="GO:0016740">
    <property type="term" value="F:transferase activity"/>
    <property type="evidence" value="ECO:0007669"/>
    <property type="project" value="UniProtKB-KW"/>
</dbReference>
<evidence type="ECO:0000256" key="1">
    <source>
        <dbReference type="ARBA" id="ARBA00008779"/>
    </source>
</evidence>
<dbReference type="InterPro" id="IPR000917">
    <property type="entry name" value="Sulfatase_N"/>
</dbReference>
<accession>A0A6I4T8X7</accession>
<evidence type="ECO:0000256" key="3">
    <source>
        <dbReference type="ARBA" id="ARBA00022801"/>
    </source>
</evidence>
<dbReference type="GO" id="GO:0046872">
    <property type="term" value="F:metal ion binding"/>
    <property type="evidence" value="ECO:0007669"/>
    <property type="project" value="UniProtKB-KW"/>
</dbReference>
<comment type="similarity">
    <text evidence="1">Belongs to the sulfatase family.</text>
</comment>
<evidence type="ECO:0000313" key="8">
    <source>
        <dbReference type="Proteomes" id="UP000438476"/>
    </source>
</evidence>
<dbReference type="EMBL" id="WTYT01000004">
    <property type="protein sequence ID" value="MXO66215.1"/>
    <property type="molecule type" value="Genomic_DNA"/>
</dbReference>
<dbReference type="OrthoDB" id="9795675at2"/>
<dbReference type="Gene3D" id="3.40.720.10">
    <property type="entry name" value="Alkaline Phosphatase, subunit A"/>
    <property type="match status" value="1"/>
</dbReference>
<evidence type="ECO:0000313" key="7">
    <source>
        <dbReference type="EMBL" id="MXO66215.1"/>
    </source>
</evidence>
<dbReference type="AlphaFoldDB" id="A0A6I4T8X7"/>
<dbReference type="PANTHER" id="PTHR42693">
    <property type="entry name" value="ARYLSULFATASE FAMILY MEMBER"/>
    <property type="match status" value="1"/>
</dbReference>
<feature type="domain" description="Sulfatase N-terminal" evidence="6">
    <location>
        <begin position="79"/>
        <end position="492"/>
    </location>
</feature>
<organism evidence="7 8">
    <name type="scientific">Altericroceibacterium endophyticum</name>
    <dbReference type="NCBI Taxonomy" id="1808508"/>
    <lineage>
        <taxon>Bacteria</taxon>
        <taxon>Pseudomonadati</taxon>
        <taxon>Pseudomonadota</taxon>
        <taxon>Alphaproteobacteria</taxon>
        <taxon>Sphingomonadales</taxon>
        <taxon>Erythrobacteraceae</taxon>
        <taxon>Altericroceibacterium</taxon>
    </lineage>
</organism>
<dbReference type="RefSeq" id="WP_160736646.1">
    <property type="nucleotide sequence ID" value="NZ_WTYT01000004.1"/>
</dbReference>